<dbReference type="OrthoDB" id="412382at2759"/>
<name>B8MK69_TALSN</name>
<evidence type="ECO:0000256" key="12">
    <source>
        <dbReference type="SAM" id="MobiDB-lite"/>
    </source>
</evidence>
<evidence type="ECO:0000256" key="11">
    <source>
        <dbReference type="RuleBase" id="RU361164"/>
    </source>
</evidence>
<dbReference type="GO" id="GO:0005576">
    <property type="term" value="C:extracellular region"/>
    <property type="evidence" value="ECO:0007669"/>
    <property type="project" value="InterPro"/>
</dbReference>
<dbReference type="SMART" id="SM00236">
    <property type="entry name" value="fCBD"/>
    <property type="match status" value="1"/>
</dbReference>
<feature type="compositionally biased region" description="Low complexity" evidence="12">
    <location>
        <begin position="471"/>
        <end position="484"/>
    </location>
</feature>
<dbReference type="PROSITE" id="PS51164">
    <property type="entry name" value="CBM1_2"/>
    <property type="match status" value="1"/>
</dbReference>
<dbReference type="PhylomeDB" id="B8MK69"/>
<dbReference type="Gene3D" id="2.70.100.10">
    <property type="entry name" value="Glycoside hydrolase, family 7, domain"/>
    <property type="match status" value="1"/>
</dbReference>
<dbReference type="PANTHER" id="PTHR33753:SF2">
    <property type="entry name" value="GLYCOSIDE HYDROLASE FAMILY 7 PROTEIN"/>
    <property type="match status" value="1"/>
</dbReference>
<dbReference type="VEuPathDB" id="FungiDB:TSTA_043570"/>
<dbReference type="Proteomes" id="UP000001745">
    <property type="component" value="Unassembled WGS sequence"/>
</dbReference>
<proteinExistence type="inferred from homology"/>
<dbReference type="InterPro" id="IPR035971">
    <property type="entry name" value="CBD_sf"/>
</dbReference>
<comment type="catalytic activity">
    <reaction evidence="1">
        <text>Hydrolysis of (1-&gt;4)-beta-D-glucosidic linkages in cellulose and cellotetraose, releasing cellobiose from the non-reducing ends of the chains.</text>
        <dbReference type="EC" id="3.2.1.91"/>
    </reaction>
</comment>
<evidence type="ECO:0000256" key="9">
    <source>
        <dbReference type="ARBA" id="ARBA00023295"/>
    </source>
</evidence>
<keyword evidence="6" id="KW-1015">Disulfide bond</keyword>
<dbReference type="CDD" id="cd07999">
    <property type="entry name" value="GH7_CBH_EG"/>
    <property type="match status" value="1"/>
</dbReference>
<dbReference type="InParanoid" id="B8MK69"/>
<feature type="chain" id="PRO_5002877788" description="Glucanase" evidence="13">
    <location>
        <begin position="26"/>
        <end position="526"/>
    </location>
</feature>
<feature type="region of interest" description="Disordered" evidence="12">
    <location>
        <begin position="416"/>
        <end position="436"/>
    </location>
</feature>
<evidence type="ECO:0000256" key="6">
    <source>
        <dbReference type="ARBA" id="ARBA00023157"/>
    </source>
</evidence>
<dbReference type="InterPro" id="IPR037019">
    <property type="entry name" value="Glyco_hydro_7_sf"/>
</dbReference>
<dbReference type="GO" id="GO:0016162">
    <property type="term" value="F:cellulose 1,4-beta-cellobiosidase activity"/>
    <property type="evidence" value="ECO:0007669"/>
    <property type="project" value="UniProtKB-EC"/>
</dbReference>
<dbReference type="HOGENOM" id="CLU_020817_3_2_1"/>
<dbReference type="OMA" id="CAKNCCL"/>
<evidence type="ECO:0000259" key="14">
    <source>
        <dbReference type="PROSITE" id="PS51164"/>
    </source>
</evidence>
<dbReference type="InterPro" id="IPR001722">
    <property type="entry name" value="Glyco_hydro_7"/>
</dbReference>
<dbReference type="InterPro" id="IPR013320">
    <property type="entry name" value="ConA-like_dom_sf"/>
</dbReference>
<dbReference type="EMBL" id="EQ962657">
    <property type="protein sequence ID" value="EED14886.1"/>
    <property type="molecule type" value="Genomic_DNA"/>
</dbReference>
<evidence type="ECO:0000256" key="4">
    <source>
        <dbReference type="ARBA" id="ARBA00022801"/>
    </source>
</evidence>
<evidence type="ECO:0000256" key="13">
    <source>
        <dbReference type="SAM" id="SignalP"/>
    </source>
</evidence>
<dbReference type="RefSeq" id="XP_002484839.1">
    <property type="nucleotide sequence ID" value="XM_002484794.1"/>
</dbReference>
<dbReference type="AlphaFoldDB" id="B8MK69"/>
<dbReference type="GO" id="GO:0030245">
    <property type="term" value="P:cellulose catabolic process"/>
    <property type="evidence" value="ECO:0007669"/>
    <property type="project" value="UniProtKB-KW"/>
</dbReference>
<keyword evidence="5 11" id="KW-0136">Cellulose degradation</keyword>
<feature type="signal peptide" evidence="13">
    <location>
        <begin position="1"/>
        <end position="25"/>
    </location>
</feature>
<keyword evidence="10 11" id="KW-0624">Polysaccharide degradation</keyword>
<evidence type="ECO:0000256" key="5">
    <source>
        <dbReference type="ARBA" id="ARBA00023001"/>
    </source>
</evidence>
<dbReference type="PRINTS" id="PR00734">
    <property type="entry name" value="GLHYDRLASE7"/>
</dbReference>
<evidence type="ECO:0000313" key="16">
    <source>
        <dbReference type="Proteomes" id="UP000001745"/>
    </source>
</evidence>
<dbReference type="SUPFAM" id="SSF49899">
    <property type="entry name" value="Concanavalin A-like lectins/glucanases"/>
    <property type="match status" value="1"/>
</dbReference>
<dbReference type="FunFam" id="2.70.100.10:FF:000001">
    <property type="entry name" value="Glucanase"/>
    <property type="match status" value="1"/>
</dbReference>
<feature type="compositionally biased region" description="Polar residues" evidence="12">
    <location>
        <begin position="424"/>
        <end position="436"/>
    </location>
</feature>
<evidence type="ECO:0000256" key="8">
    <source>
        <dbReference type="ARBA" id="ARBA00023277"/>
    </source>
</evidence>
<dbReference type="Pfam" id="PF00840">
    <property type="entry name" value="Glyco_hydro_7"/>
    <property type="match status" value="1"/>
</dbReference>
<keyword evidence="4 11" id="KW-0378">Hydrolase</keyword>
<keyword evidence="15" id="KW-0456">Lyase</keyword>
<feature type="region of interest" description="Disordered" evidence="12">
    <location>
        <begin position="456"/>
        <end position="491"/>
    </location>
</feature>
<keyword evidence="7" id="KW-0325">Glycoprotein</keyword>
<dbReference type="EC" id="3.2.1.-" evidence="11"/>
<reference evidence="16" key="1">
    <citation type="journal article" date="2015" name="Genome Announc.">
        <title>Genome sequence of the AIDS-associated pathogen Penicillium marneffei (ATCC18224) and its near taxonomic relative Talaromyces stipitatus (ATCC10500).</title>
        <authorList>
            <person name="Nierman W.C."/>
            <person name="Fedorova-Abrams N.D."/>
            <person name="Andrianopoulos A."/>
        </authorList>
    </citation>
    <scope>NUCLEOTIDE SEQUENCE [LARGE SCALE GENOMIC DNA]</scope>
    <source>
        <strain evidence="16">ATCC 10500 / CBS 375.48 / QM 6759 / NRRL 1006</strain>
    </source>
</reference>
<feature type="domain" description="CBM1" evidence="14">
    <location>
        <begin position="490"/>
        <end position="526"/>
    </location>
</feature>
<sequence>MSALNSFKMYKNALILGSLLATAHAQQIGNLTAETQPSLSWSTCTSGGSCTSKSASITLDANWRWVHSVNGSTNCYTGNTWDTSICDTDTSCAQDCAVDGADYSGTYGITTSGNSLRLNFVTGSNVGSRTYLMADKTHYQLFNLLNQEFTFTVDASTLPCGLNGALYFVSMDADGGVSKQPNNKAGAQYGVGYCDSQCPRDLKFIGGQANVEGWQPSSNNSNTGLGNHGSCCAELDIWEANSISEALTPHPCDTSSQTVCTGDACGGTYSNDRYGGTCDPDGCDFNPYRVGVTDFYGPGMTIDTTKPVTVVTQFVTNDGTSSGTLSEIRRYYVQNGKVFAQPSSKIDGISGNAINSDYCSAEISTFGGNPSFTKHGGLAGVSTALKNGMVLVMSLWDDYSVNMLWLDSTYPTNATGTPGAARGTCSTSSGSPKTVEANSPNAHVIFSDIRVGPLNSTFSGSGTSTPGGGSSTTTSPGSTTTTPGSGSGSGVASHYGQCGGQGWTGPTTCASGFTCTVINPYYSQCL</sequence>
<keyword evidence="16" id="KW-1185">Reference proteome</keyword>
<dbReference type="PROSITE" id="PS00562">
    <property type="entry name" value="CBM1_1"/>
    <property type="match status" value="1"/>
</dbReference>
<evidence type="ECO:0000256" key="1">
    <source>
        <dbReference type="ARBA" id="ARBA00001641"/>
    </source>
</evidence>
<dbReference type="STRING" id="441959.B8MK69"/>
<organism evidence="15 16">
    <name type="scientific">Talaromyces stipitatus (strain ATCC 10500 / CBS 375.48 / QM 6759 / NRRL 1006)</name>
    <name type="common">Penicillium stipitatum</name>
    <dbReference type="NCBI Taxonomy" id="441959"/>
    <lineage>
        <taxon>Eukaryota</taxon>
        <taxon>Fungi</taxon>
        <taxon>Dikarya</taxon>
        <taxon>Ascomycota</taxon>
        <taxon>Pezizomycotina</taxon>
        <taxon>Eurotiomycetes</taxon>
        <taxon>Eurotiomycetidae</taxon>
        <taxon>Eurotiales</taxon>
        <taxon>Trichocomaceae</taxon>
        <taxon>Talaromyces</taxon>
        <taxon>Talaromyces sect. Talaromyces</taxon>
    </lineage>
</organism>
<keyword evidence="8" id="KW-0119">Carbohydrate metabolism</keyword>
<comment type="similarity">
    <text evidence="2 11">Belongs to the glycosyl hydrolase 7 (cellulase C) family.</text>
</comment>
<keyword evidence="9 11" id="KW-0326">Glycosidase</keyword>
<dbReference type="InterPro" id="IPR000254">
    <property type="entry name" value="CBD"/>
</dbReference>
<protein>
    <recommendedName>
        <fullName evidence="11">Glucanase</fullName>
        <ecNumber evidence="11">3.2.1.-</ecNumber>
    </recommendedName>
</protein>
<dbReference type="PANTHER" id="PTHR33753">
    <property type="entry name" value="1,4-BETA-D-GLUCAN CELLOBIOHYDROLASE B"/>
    <property type="match status" value="1"/>
</dbReference>
<evidence type="ECO:0000256" key="7">
    <source>
        <dbReference type="ARBA" id="ARBA00023180"/>
    </source>
</evidence>
<evidence type="ECO:0000256" key="2">
    <source>
        <dbReference type="ARBA" id="ARBA00006044"/>
    </source>
</evidence>
<dbReference type="Pfam" id="PF00734">
    <property type="entry name" value="CBM_1"/>
    <property type="match status" value="1"/>
</dbReference>
<accession>B8MK69</accession>
<evidence type="ECO:0000313" key="15">
    <source>
        <dbReference type="EMBL" id="EED14886.1"/>
    </source>
</evidence>
<keyword evidence="3 13" id="KW-0732">Signal</keyword>
<dbReference type="GO" id="GO:0016829">
    <property type="term" value="F:lyase activity"/>
    <property type="evidence" value="ECO:0007669"/>
    <property type="project" value="UniProtKB-KW"/>
</dbReference>
<dbReference type="SUPFAM" id="SSF57180">
    <property type="entry name" value="Cellulose-binding domain"/>
    <property type="match status" value="1"/>
</dbReference>
<evidence type="ECO:0000256" key="3">
    <source>
        <dbReference type="ARBA" id="ARBA00022729"/>
    </source>
</evidence>
<dbReference type="eggNOG" id="ENOG502QPHV">
    <property type="taxonomic scope" value="Eukaryota"/>
</dbReference>
<gene>
    <name evidence="15" type="ORF">TSTA_043570</name>
</gene>
<evidence type="ECO:0000256" key="10">
    <source>
        <dbReference type="ARBA" id="ARBA00023326"/>
    </source>
</evidence>
<dbReference type="GO" id="GO:0030248">
    <property type="term" value="F:cellulose binding"/>
    <property type="evidence" value="ECO:0007669"/>
    <property type="project" value="InterPro"/>
</dbReference>
<dbReference type="GeneID" id="8097865"/>